<evidence type="ECO:0000313" key="6">
    <source>
        <dbReference type="Proteomes" id="UP000238479"/>
    </source>
</evidence>
<dbReference type="EC" id="1.1.1.285" evidence="5"/>
<dbReference type="GO" id="GO:0033707">
    <property type="term" value="F:3''-deamino-3''-oxonicotianamine reductase activity"/>
    <property type="evidence" value="ECO:0007669"/>
    <property type="project" value="UniProtKB-EC"/>
</dbReference>
<accession>A0A2P6QJM7</accession>
<dbReference type="FunFam" id="3.20.20.100:FF:000013">
    <property type="entry name" value="NADPH-dependent codeinone reductase 1-1"/>
    <property type="match status" value="1"/>
</dbReference>
<dbReference type="Gene3D" id="3.20.20.100">
    <property type="entry name" value="NADP-dependent oxidoreductase domain"/>
    <property type="match status" value="2"/>
</dbReference>
<organism evidence="5 6">
    <name type="scientific">Rosa chinensis</name>
    <name type="common">China rose</name>
    <dbReference type="NCBI Taxonomy" id="74649"/>
    <lineage>
        <taxon>Eukaryota</taxon>
        <taxon>Viridiplantae</taxon>
        <taxon>Streptophyta</taxon>
        <taxon>Embryophyta</taxon>
        <taxon>Tracheophyta</taxon>
        <taxon>Spermatophyta</taxon>
        <taxon>Magnoliopsida</taxon>
        <taxon>eudicotyledons</taxon>
        <taxon>Gunneridae</taxon>
        <taxon>Pentapetalae</taxon>
        <taxon>rosids</taxon>
        <taxon>fabids</taxon>
        <taxon>Rosales</taxon>
        <taxon>Rosaceae</taxon>
        <taxon>Rosoideae</taxon>
        <taxon>Rosoideae incertae sedis</taxon>
        <taxon>Rosa</taxon>
    </lineage>
</organism>
<dbReference type="PROSITE" id="PS00062">
    <property type="entry name" value="ALDOKETO_REDUCTASE_2"/>
    <property type="match status" value="1"/>
</dbReference>
<feature type="domain" description="NADP-dependent oxidoreductase" evidence="4">
    <location>
        <begin position="64"/>
        <end position="250"/>
    </location>
</feature>
<dbReference type="InterPro" id="IPR023210">
    <property type="entry name" value="NADP_OxRdtase_dom"/>
</dbReference>
<dbReference type="GO" id="GO:0009821">
    <property type="term" value="P:alkaloid biosynthetic process"/>
    <property type="evidence" value="ECO:0007669"/>
    <property type="project" value="UniProtKB-ARBA"/>
</dbReference>
<dbReference type="OMA" id="HYPCTFK"/>
<evidence type="ECO:0000259" key="4">
    <source>
        <dbReference type="Pfam" id="PF00248"/>
    </source>
</evidence>
<sequence length="279" mass="31634">MESMSIPELPLLASPSSYSIPVQGLGTAVYPFRSSEQSKNKEAILSAIKVGYSHFDTAAAYQTENLRLEYLNLYLIHWPVSLKTGSYDFPVNKEHLLPIDFKGVWEAMEECQKLGLTKSIGVCNFSCKKIETLLATAKIPPAVNQVEMNPIWQQKKLRELCKRKGIVVTAYSPLGGKGTPWESNAIMECEVLKQIADAKGKSLAQVCLRWLYEQGVSFVVKSFNKERIKENVEIFDWELNPEELEKIDQIPQKRGYLAFEFIADQGPYKSPEEFWDGEV</sequence>
<name>A0A2P6QJM7_ROSCH</name>
<comment type="similarity">
    <text evidence="1">Belongs to the aldo/keto reductase family.</text>
</comment>
<dbReference type="SUPFAM" id="SSF51430">
    <property type="entry name" value="NAD(P)-linked oxidoreductase"/>
    <property type="match status" value="1"/>
</dbReference>
<dbReference type="Proteomes" id="UP000238479">
    <property type="component" value="Chromosome 5"/>
</dbReference>
<dbReference type="Pfam" id="PF00248">
    <property type="entry name" value="Aldo_ket_red"/>
    <property type="match status" value="1"/>
</dbReference>
<keyword evidence="2" id="KW-0521">NADP</keyword>
<dbReference type="InterPro" id="IPR020471">
    <property type="entry name" value="AKR"/>
</dbReference>
<dbReference type="InterPro" id="IPR036812">
    <property type="entry name" value="NAD(P)_OxRdtase_dom_sf"/>
</dbReference>
<reference evidence="5 6" key="1">
    <citation type="journal article" date="2018" name="Nat. Genet.">
        <title>The Rosa genome provides new insights in the design of modern roses.</title>
        <authorList>
            <person name="Bendahmane M."/>
        </authorList>
    </citation>
    <scope>NUCLEOTIDE SEQUENCE [LARGE SCALE GENOMIC DNA]</scope>
    <source>
        <strain evidence="6">cv. Old Blush</strain>
    </source>
</reference>
<dbReference type="EMBL" id="PDCK01000043">
    <property type="protein sequence ID" value="PRQ34374.1"/>
    <property type="molecule type" value="Genomic_DNA"/>
</dbReference>
<dbReference type="Gramene" id="PRQ34374">
    <property type="protein sequence ID" value="PRQ34374"/>
    <property type="gene ID" value="RchiOBHm_Chr5g0068101"/>
</dbReference>
<protein>
    <submittedName>
        <fullName evidence="5">Putative 3''-deamino-3''-oxonicotianamine reductase</fullName>
        <ecNumber evidence="5">1.1.1.285</ecNumber>
    </submittedName>
</protein>
<dbReference type="PIRSF" id="PIRSF000097">
    <property type="entry name" value="AKR"/>
    <property type="match status" value="1"/>
</dbReference>
<keyword evidence="6" id="KW-1185">Reference proteome</keyword>
<gene>
    <name evidence="5" type="ORF">RchiOBHm_Chr5g0068101</name>
</gene>
<dbReference type="InterPro" id="IPR018170">
    <property type="entry name" value="Aldo/ket_reductase_CS"/>
</dbReference>
<evidence type="ECO:0000256" key="2">
    <source>
        <dbReference type="ARBA" id="ARBA00022857"/>
    </source>
</evidence>
<proteinExistence type="inferred from homology"/>
<feature type="active site" description="Proton donor" evidence="3">
    <location>
        <position position="61"/>
    </location>
</feature>
<dbReference type="STRING" id="74649.A0A2P6QJM7"/>
<evidence type="ECO:0000256" key="3">
    <source>
        <dbReference type="PIRSR" id="PIRSR000097-1"/>
    </source>
</evidence>
<dbReference type="AlphaFoldDB" id="A0A2P6QJM7"/>
<dbReference type="PANTHER" id="PTHR11732">
    <property type="entry name" value="ALDO/KETO REDUCTASE"/>
    <property type="match status" value="1"/>
</dbReference>
<evidence type="ECO:0000256" key="1">
    <source>
        <dbReference type="ARBA" id="ARBA00007905"/>
    </source>
</evidence>
<keyword evidence="5" id="KW-0560">Oxidoreductase</keyword>
<dbReference type="PROSITE" id="PS00063">
    <property type="entry name" value="ALDOKETO_REDUCTASE_3"/>
    <property type="match status" value="1"/>
</dbReference>
<comment type="caution">
    <text evidence="5">The sequence shown here is derived from an EMBL/GenBank/DDBJ whole genome shotgun (WGS) entry which is preliminary data.</text>
</comment>
<evidence type="ECO:0000313" key="5">
    <source>
        <dbReference type="EMBL" id="PRQ34374.1"/>
    </source>
</evidence>
<dbReference type="PRINTS" id="PR00069">
    <property type="entry name" value="ALDKETRDTASE"/>
</dbReference>